<reference evidence="1 2" key="1">
    <citation type="journal article" date="2003" name="Science">
        <title>Genome of Geobacter sulfurreducens: metal reduction in subsurface environments.</title>
        <authorList>
            <person name="Methe B.A."/>
            <person name="Nelson K.E."/>
            <person name="Eisen J.A."/>
            <person name="Paulsen I.T."/>
            <person name="Nelson W."/>
            <person name="Heidelberg J.F."/>
            <person name="Wu D."/>
            <person name="Wu M."/>
            <person name="Ward N."/>
            <person name="Beanan M.J."/>
            <person name="Dodson R.J."/>
            <person name="Madupu R."/>
            <person name="Brinkac L.M."/>
            <person name="Daugherty S.C."/>
            <person name="DeBoy R.T."/>
            <person name="Durkin A.S."/>
            <person name="Gwinn M."/>
            <person name="Kolonay J.F."/>
            <person name="Sullivan S.A."/>
            <person name="Haft D.H."/>
            <person name="Selengut J."/>
            <person name="Davidsen T.M."/>
            <person name="Zafar N."/>
            <person name="White O."/>
            <person name="Tran B."/>
            <person name="Romero C."/>
            <person name="Forberger H.A."/>
            <person name="Weidman J."/>
            <person name="Khouri H."/>
            <person name="Feldblyum T.V."/>
            <person name="Utterback T.R."/>
            <person name="Van Aken S.E."/>
            <person name="Lovley D.R."/>
            <person name="Fraser C.M."/>
        </authorList>
    </citation>
    <scope>NUCLEOTIDE SEQUENCE [LARGE SCALE GENOMIC DNA]</scope>
    <source>
        <strain evidence="2">ATCC 51573 / DSM 12127 / PCA</strain>
    </source>
</reference>
<dbReference type="PDB" id="8JKZ">
    <property type="method" value="EM"/>
    <property type="resolution" value="3.60 A"/>
    <property type="chains" value="A=1-584"/>
</dbReference>
<dbReference type="PDB" id="8K87">
    <property type="method" value="EM"/>
    <property type="resolution" value="2.90 A"/>
    <property type="chains" value="B/G=1-587"/>
</dbReference>
<evidence type="ECO:0007829" key="10">
    <source>
        <dbReference type="PDB" id="8Y82"/>
    </source>
</evidence>
<feature type="binding site" evidence="4 5">
    <location>
        <position position="26"/>
    </location>
    <ligand>
        <name>NAD(+)</name>
        <dbReference type="ChEBI" id="CHEBI:57540"/>
    </ligand>
</feature>
<protein>
    <submittedName>
        <fullName evidence="1">Sir2 superfamily protein</fullName>
    </submittedName>
</protein>
<dbReference type="PDB" id="8Y82">
    <property type="method" value="EM"/>
    <property type="resolution" value="3.40 A"/>
    <property type="chains" value="A/E/I/M=1-587"/>
</dbReference>
<feature type="binding site" evidence="4 5">
    <location>
        <position position="143"/>
    </location>
    <ligand>
        <name>NAD(+)</name>
        <dbReference type="ChEBI" id="CHEBI:57540"/>
    </ligand>
</feature>
<evidence type="ECO:0000313" key="1">
    <source>
        <dbReference type="EMBL" id="AAR34736.1"/>
    </source>
</evidence>
<feature type="binding site" evidence="10">
    <location>
        <position position="287"/>
    </location>
    <ligand>
        <name>AMP</name>
        <dbReference type="ChEBI" id="CHEBI:456215"/>
        <label>2</label>
    </ligand>
</feature>
<dbReference type="EnsemblBacteria" id="AAR34736">
    <property type="protein sequence ID" value="AAR34736"/>
    <property type="gene ID" value="GSU1360"/>
</dbReference>
<dbReference type="EMDB" id="EMD-39028"/>
<feature type="binding site" evidence="4 5">
    <location>
        <position position="229"/>
    </location>
    <ligand>
        <name>NAD(+)</name>
        <dbReference type="ChEBI" id="CHEBI:57540"/>
    </ligand>
</feature>
<dbReference type="Gene3D" id="3.40.50.1220">
    <property type="entry name" value="TPP-binding domain"/>
    <property type="match status" value="1"/>
</dbReference>
<dbReference type="Pfam" id="PF13289">
    <property type="entry name" value="SIR2_2"/>
    <property type="match status" value="1"/>
</dbReference>
<dbReference type="Proteomes" id="UP000000577">
    <property type="component" value="Chromosome"/>
</dbReference>
<keyword evidence="4 5" id="KW-0547">Nucleotide-binding</keyword>
<gene>
    <name evidence="1" type="ordered locus">GSU1360</name>
</gene>
<dbReference type="PDB" id="8Y80">
    <property type="method" value="EM"/>
    <property type="resolution" value="3.38 A"/>
    <property type="chains" value="A/E/I/M=1-587"/>
</dbReference>
<dbReference type="InterPro" id="IPR029035">
    <property type="entry name" value="DHS-like_NAD/FAD-binding_dom"/>
</dbReference>
<dbReference type="EMDB" id="EMD-39030"/>
<proteinExistence type="evidence at protein level"/>
<evidence type="ECO:0007829" key="4">
    <source>
        <dbReference type="PDB" id="8JKZ"/>
    </source>
</evidence>
<feature type="binding site" evidence="4">
    <location>
        <position position="141"/>
    </location>
    <ligand>
        <name>NAD(+)</name>
        <dbReference type="ChEBI" id="CHEBI:57540"/>
    </ligand>
</feature>
<evidence type="ECO:0000313" key="2">
    <source>
        <dbReference type="Proteomes" id="UP000000577"/>
    </source>
</evidence>
<dbReference type="PDB" id="8Y7Z">
    <property type="method" value="EM"/>
    <property type="resolution" value="2.57 A"/>
    <property type="chains" value="A=1-587"/>
</dbReference>
<feature type="binding site" evidence="5">
    <location>
        <position position="262"/>
    </location>
    <ligand>
        <name>NAD(+)</name>
        <dbReference type="ChEBI" id="CHEBI:57540"/>
    </ligand>
</feature>
<reference evidence="1 2" key="2">
    <citation type="journal article" date="2012" name="BMC Genomics">
        <title>Comparative genomic analysis of Geobacter sulfurreducens KN400, a strain with enhanced capacity for extracellular electron transfer and electricity production.</title>
        <authorList>
            <person name="Butler J.E."/>
            <person name="Young N.D."/>
            <person name="Aklujkar M."/>
            <person name="Lovley D.R."/>
        </authorList>
    </citation>
    <scope>NUCLEOTIDE SEQUENCE [LARGE SCALE GENOMIC DNA]</scope>
    <source>
        <strain evidence="2">ATCC 51573 / DSM 12127 / PCA</strain>
    </source>
</reference>
<evidence type="ECO:0007829" key="9">
    <source>
        <dbReference type="PDB" id="8Y80"/>
    </source>
</evidence>
<feature type="binding site" evidence="10">
    <location>
        <position position="286"/>
    </location>
    <ligand>
        <name>AMP</name>
        <dbReference type="ChEBI" id="CHEBI:456215"/>
        <label>1</label>
    </ligand>
</feature>
<dbReference type="eggNOG" id="COG0846">
    <property type="taxonomic scope" value="Bacteria"/>
</dbReference>
<evidence type="ECO:0007829" key="3">
    <source>
        <dbReference type="PDB" id="8IN8"/>
    </source>
</evidence>
<feature type="binding site" evidence="5">
    <location>
        <position position="189"/>
    </location>
    <ligand>
        <name>NAD(+)</name>
        <dbReference type="ChEBI" id="CHEBI:57540"/>
    </ligand>
</feature>
<sequence length="587" mass="66559">MDVLTDNEFYQHYLQNSQHMMWFLGAGTSRSAGLPTASDIIWDLKHRYYCLHENQDYQKHDINNHAIKSKIQSYMDSKGFPLQWSPEEYSFYFELVFRDDYEAQRKYLLEALASRKVSLNIGHRVLAALLEMNQTKVVFTTNFDDVIETAFSDISGKHLSVYHLEGSYAALSALNTEAFPIYAKIHGDFRYQKIKNLTPDLQTNDREIHKCFLAAAIRFGLVVSGYSGRDENVMTMLRAAIDQNNAFPHGLYWTVPSISKSEPAVQDLITYAQGKGVRAYLVETGTFDEMLSKIWRQVKDKPAAIDAKVRTARVCPVSIPLPGPGKSFPALRTNALPVVTQSIRCGVVTLASPITFSELKERISQKSPKALLTYTEKVLFLGGEPEIRKIFSNDEINSIGQYYIDEIAQSVAASTFLKSFVEEAILTALLREKPILHRVRHRTHYAVIPNASAKDDRFLDLRKAVGFKGDLGYITGNVTNAKELSWAEAVSIRLEERGGKLWIMLKPEIWIKPLDRREEATDFIRSRRRYRFNQCSYQILDAWIKILFGSIGGGGTVNISCFPDAEFKAEFEIGTRTAFSLGVGYGR</sequence>
<reference evidence="4 5" key="5">
    <citation type="journal article" date="2024" name="Nat. Commun.">
        <title>Structural basis of antiphage immunity generated by a prokaryotic Argonaute-associated SPARSA system.</title>
        <authorList>
            <person name="Zhen X."/>
            <person name="Xu X."/>
            <person name="Ye L."/>
            <person name="Xie S."/>
            <person name="Huang Z."/>
            <person name="Yang S."/>
            <person name="Wang Y."/>
            <person name="Li J."/>
            <person name="Long F."/>
            <person name="Ouyang S."/>
        </authorList>
    </citation>
    <scope>STRUCTURE BY ELECTRON MICROSCOPY (3.10 ANGSTROMS) OF 1-586 IN COMPLEX WITH NAD(+)</scope>
</reference>
<dbReference type="STRING" id="243231.GSU1360"/>
<dbReference type="AlphaFoldDB" id="Q74DF6"/>
<feature type="binding site" evidence="10">
    <location>
        <position position="229"/>
    </location>
    <ligand>
        <name>AMP</name>
        <dbReference type="ChEBI" id="CHEBI:456215"/>
        <label>2</label>
    </ligand>
</feature>
<feature type="binding site" evidence="4 5">
    <location>
        <position position="227"/>
    </location>
    <ligand>
        <name>NAD(+)</name>
        <dbReference type="ChEBI" id="CHEBI:57540"/>
    </ligand>
</feature>
<feature type="binding site" evidence="4 5">
    <location>
        <position position="38"/>
    </location>
    <ligand>
        <name>NAD(+)</name>
        <dbReference type="ChEBI" id="CHEBI:57540"/>
    </ligand>
</feature>
<dbReference type="EMDB" id="EMD-35592"/>
<reference evidence="8 9" key="6">
    <citation type="journal article" date="2024" name="Nat. Commun.">
        <title>Tetramerization-dependent activation of the Sir2-associated short prokaryotic Argonaute immune system.</title>
        <authorList>
            <person name="Cui N."/>
            <person name="Zhang J.T."/>
            <person name="Li Z."/>
            <person name="Wei X.Y."/>
            <person name="Wang J."/>
            <person name="Jia N."/>
        </authorList>
    </citation>
    <scope>STRUCTURE BY ELECTRON MICROSCOPY (2.57 ANGSTROMS) IN COMPLEX WITH AMP</scope>
</reference>
<name>Q74DF6_GEOSL</name>
<dbReference type="InParanoid" id="Q74DF6"/>
<feature type="binding site" evidence="4 5">
    <location>
        <position position="287"/>
    </location>
    <ligand>
        <name>NAD(+)</name>
        <dbReference type="ChEBI" id="CHEBI:57540"/>
    </ligand>
</feature>
<dbReference type="EMBL" id="AE017180">
    <property type="protein sequence ID" value="AAR34736.1"/>
    <property type="molecule type" value="Genomic_DNA"/>
</dbReference>
<feature type="binding site" evidence="4">
    <location>
        <position position="230"/>
    </location>
    <ligand>
        <name>NAD(+)</name>
        <dbReference type="ChEBI" id="CHEBI:57540"/>
    </ligand>
</feature>
<dbReference type="SUPFAM" id="SSF52467">
    <property type="entry name" value="DHS-like NAD/FAD-binding domain"/>
    <property type="match status" value="1"/>
</dbReference>
<evidence type="ECO:0007829" key="8">
    <source>
        <dbReference type="PDB" id="8Y7Z"/>
    </source>
</evidence>
<feature type="binding site" evidence="4 5">
    <location>
        <position position="37"/>
    </location>
    <ligand>
        <name>NAD(+)</name>
        <dbReference type="ChEBI" id="CHEBI:57540"/>
    </ligand>
</feature>
<dbReference type="EMDB" id="EMD-36947"/>
<feature type="binding site" evidence="4 5">
    <location>
        <position position="30"/>
    </location>
    <ligand>
        <name>NAD(+)</name>
        <dbReference type="ChEBI" id="CHEBI:57540"/>
    </ligand>
</feature>
<evidence type="ECO:0007829" key="5">
    <source>
        <dbReference type="PDB" id="8JL0"/>
    </source>
</evidence>
<dbReference type="RefSeq" id="WP_010942011.1">
    <property type="nucleotide sequence ID" value="NC_002939.5"/>
</dbReference>
<dbReference type="SASBDB" id="Q74DF6"/>
<dbReference type="OrthoDB" id="288285at2"/>
<feature type="binding site" evidence="10">
    <location>
        <position position="287"/>
    </location>
    <ligand>
        <name>AMP</name>
        <dbReference type="ChEBI" id="CHEBI:456215"/>
        <label>1</label>
    </ligand>
</feature>
<dbReference type="KEGG" id="gsu:GSU1360"/>
<dbReference type="SMR" id="Q74DF6"/>
<keyword evidence="3 4" id="KW-0002">3D-structure</keyword>
<accession>Q74DF6</accession>
<dbReference type="PDB" id="8K88">
    <property type="method" value="EM"/>
    <property type="resolution" value="2.60 A"/>
    <property type="chains" value="B=1-587"/>
</dbReference>
<organism evidence="1 2">
    <name type="scientific">Geobacter sulfurreducens (strain ATCC 51573 / DSM 12127 / PCA)</name>
    <dbReference type="NCBI Taxonomy" id="243231"/>
    <lineage>
        <taxon>Bacteria</taxon>
        <taxon>Pseudomonadati</taxon>
        <taxon>Thermodesulfobacteriota</taxon>
        <taxon>Desulfuromonadia</taxon>
        <taxon>Geobacterales</taxon>
        <taxon>Geobacteraceae</taxon>
        <taxon>Geobacter</taxon>
    </lineage>
</organism>
<dbReference type="EMDB" id="EMD-36385"/>
<reference evidence="6 7" key="4">
    <citation type="journal article" date="2024" name="Cell Rep.">
        <title>Nucleic acid-induced NADase activation of a short Sir2-associated prokaryotic Argonaute system.</title>
        <authorList>
            <person name="Sun D."/>
            <person name="Zhu K."/>
            <person name="Wang L."/>
            <person name="Mu Z."/>
            <person name="Wu K."/>
            <person name="Hua L."/>
            <person name="Qin B."/>
            <person name="Gao X."/>
            <person name="Wang Y."/>
            <person name="Cui S."/>
        </authorList>
    </citation>
    <scope>STRUCTURE BY ELECTRON MICROSCOPY (2.60 ANGSTROMS)</scope>
</reference>
<feature type="binding site" evidence="10">
    <location>
        <position position="286"/>
    </location>
    <ligand>
        <name>AMP</name>
        <dbReference type="ChEBI" id="CHEBI:456215"/>
        <label>2</label>
    </ligand>
</feature>
<dbReference type="PDB" id="8JL0">
    <property type="method" value="EM"/>
    <property type="resolution" value="3.10 A"/>
    <property type="chains" value="A=1-586"/>
</dbReference>
<evidence type="ECO:0007829" key="7">
    <source>
        <dbReference type="PDB" id="8K88"/>
    </source>
</evidence>
<reference evidence="3" key="3">
    <citation type="journal article" date="2023" name="Cell Res.">
        <title>Structural insights into mechanisms of Argonaute protein-associated NADase activation in bacterial immunity.</title>
        <authorList>
            <person name="Wang X."/>
            <person name="Li X."/>
            <person name="Yu G."/>
            <person name="Zhang L."/>
            <person name="Zhang C."/>
            <person name="Wang Y."/>
            <person name="Liao F."/>
            <person name="Wen Y."/>
            <person name="Yin H."/>
            <person name="Liu X."/>
            <person name="Wei Y."/>
            <person name="Li Z."/>
            <person name="Deng Z."/>
            <person name="Zhang H."/>
        </authorList>
    </citation>
    <scope>STRUCTURE BY ELECTRON MICROSCOPY (3.00 ANGSTROMS)</scope>
</reference>
<dbReference type="PDB" id="8IN8">
    <property type="method" value="EM"/>
    <property type="resolution" value="3.00 A"/>
    <property type="chains" value="B=1-587"/>
</dbReference>
<evidence type="ECO:0007829" key="6">
    <source>
        <dbReference type="PDB" id="8K87"/>
    </source>
</evidence>
<keyword evidence="2" id="KW-1185">Reference proteome</keyword>
<dbReference type="EMDB" id="EMD-39027"/>
<dbReference type="EMDB" id="EMD-36946"/>
<dbReference type="EMDB" id="EMD-36384"/>
<dbReference type="HOGENOM" id="CLU_440655_0_0_7"/>
<feature type="binding site" evidence="4 5">
    <location>
        <position position="144"/>
    </location>
    <ligand>
        <name>NAD(+)</name>
        <dbReference type="ChEBI" id="CHEBI:57540"/>
    </ligand>
</feature>
<dbReference type="PATRIC" id="fig|243231.5.peg.1357"/>